<dbReference type="RefSeq" id="WP_055061019.1">
    <property type="nucleotide sequence ID" value="NZ_CVRQ01000008.1"/>
</dbReference>
<evidence type="ECO:0000313" key="4">
    <source>
        <dbReference type="EMBL" id="RGR54907.1"/>
    </source>
</evidence>
<evidence type="ECO:0000313" key="7">
    <source>
        <dbReference type="Proteomes" id="UP000260642"/>
    </source>
</evidence>
<dbReference type="InterPro" id="IPR035897">
    <property type="entry name" value="Toll_tir_struct_dom_sf"/>
</dbReference>
<dbReference type="Gene3D" id="3.40.50.10140">
    <property type="entry name" value="Toll/interleukin-1 receptor homology (TIR) domain"/>
    <property type="match status" value="1"/>
</dbReference>
<name>A0A0M6WD39_9FIRM</name>
<feature type="domain" description="TIR" evidence="1">
    <location>
        <begin position="385"/>
        <end position="513"/>
    </location>
</feature>
<evidence type="ECO:0000313" key="9">
    <source>
        <dbReference type="Proteomes" id="UP000284296"/>
    </source>
</evidence>
<gene>
    <name evidence="5" type="ORF">DWX06_03980</name>
    <name evidence="4" type="ORF">DWY38_07585</name>
    <name evidence="3" type="ORF">DXD95_09510</name>
    <name evidence="2" type="ORF">T1815_05241</name>
</gene>
<sequence>MIKTVKLNILIPLQYEKSDYSKTTEPNLQLSKEQINSLKDSRLYDSSEWFHYCFRNKPLEANYQMINSPLLNDDNYCISRIEMDSVVRSLTGLHKNENTKYILKGKKDIEFRIGKLRILFTKSSFAFLHIEVYASELPEKDTLLFLNMFGQINNSQPRIEYRRKISKDEEETVKINFKDIILTLINLQSYVPLYLYRNRITPYFQICLVGTCEQDKKLMFFDSVQSLSKRASMREINTSHIYIGKEPYISRFTGDRTFCLYGDIDSCGEDNIDFITDIKNGLTKSATENYTSIYAFLIALHLIATKNDIYDNDTEYLISAPTRLSDEDNIREFYDKCIYENCWKLKEEISDVRTKIQIIGLDSIRQFVKRWEGAPKENSNIYFGKSPFLFISYAHTDKDIVYPIIERLQKKGVRIWYDTRLRPGDEWPEEIGWNIIDCALFIVMLSDAAVLSIHVREELNMANSRHKNLFGVKVEPLKDIKLSPGMELQLSISQMIDDALSEDQMVDSIFSIITTKYPELIEK</sequence>
<accession>A0A0M6WD39</accession>
<organism evidence="2 6">
    <name type="scientific">Agathobacter rectalis</name>
    <dbReference type="NCBI Taxonomy" id="39491"/>
    <lineage>
        <taxon>Bacteria</taxon>
        <taxon>Bacillati</taxon>
        <taxon>Bacillota</taxon>
        <taxon>Clostridia</taxon>
        <taxon>Lachnospirales</taxon>
        <taxon>Lachnospiraceae</taxon>
        <taxon>Agathobacter</taxon>
    </lineage>
</organism>
<evidence type="ECO:0000313" key="5">
    <source>
        <dbReference type="EMBL" id="RGT83198.1"/>
    </source>
</evidence>
<dbReference type="EMBL" id="CVRQ01000008">
    <property type="protein sequence ID" value="CRL33184.1"/>
    <property type="molecule type" value="Genomic_DNA"/>
</dbReference>
<reference evidence="2" key="2">
    <citation type="submission" date="2015-05" db="EMBL/GenBank/DDBJ databases">
        <authorList>
            <person name="Wang D.B."/>
            <person name="Wang M."/>
        </authorList>
    </citation>
    <scope>NUCLEOTIDE SEQUENCE [LARGE SCALE GENOMIC DNA]</scope>
    <source>
        <strain evidence="2">T1-815</strain>
    </source>
</reference>
<dbReference type="EMBL" id="QRUJ01000006">
    <property type="protein sequence ID" value="RGR54907.1"/>
    <property type="molecule type" value="Genomic_DNA"/>
</dbReference>
<dbReference type="EMBL" id="QSOB01000012">
    <property type="protein sequence ID" value="RGI67531.1"/>
    <property type="molecule type" value="Genomic_DNA"/>
</dbReference>
<dbReference type="SUPFAM" id="SSF52200">
    <property type="entry name" value="Toll/Interleukin receptor TIR domain"/>
    <property type="match status" value="1"/>
</dbReference>
<evidence type="ECO:0000313" key="2">
    <source>
        <dbReference type="EMBL" id="CRL33184.1"/>
    </source>
</evidence>
<dbReference type="GO" id="GO:0007165">
    <property type="term" value="P:signal transduction"/>
    <property type="evidence" value="ECO:0007669"/>
    <property type="project" value="InterPro"/>
</dbReference>
<dbReference type="Proteomes" id="UP000260642">
    <property type="component" value="Unassembled WGS sequence"/>
</dbReference>
<dbReference type="EMBL" id="QRXG01000004">
    <property type="protein sequence ID" value="RGT83198.1"/>
    <property type="molecule type" value="Genomic_DNA"/>
</dbReference>
<protein>
    <submittedName>
        <fullName evidence="3">Toll/interleukin-1 receptor domain-containing protein</fullName>
    </submittedName>
</protein>
<dbReference type="Pfam" id="PF13676">
    <property type="entry name" value="TIR_2"/>
    <property type="match status" value="1"/>
</dbReference>
<evidence type="ECO:0000313" key="8">
    <source>
        <dbReference type="Proteomes" id="UP000266066"/>
    </source>
</evidence>
<reference evidence="7 8" key="3">
    <citation type="submission" date="2018-08" db="EMBL/GenBank/DDBJ databases">
        <title>A genome reference for cultivated species of the human gut microbiota.</title>
        <authorList>
            <person name="Zou Y."/>
            <person name="Xue W."/>
            <person name="Luo G."/>
        </authorList>
    </citation>
    <scope>NUCLEOTIDE SEQUENCE [LARGE SCALE GENOMIC DNA]</scope>
    <source>
        <strain evidence="5 9">AF18-16LB</strain>
        <strain evidence="4 8">AF25-15</strain>
        <strain evidence="3 7">TM10-3</strain>
    </source>
</reference>
<dbReference type="Proteomes" id="UP000266066">
    <property type="component" value="Unassembled WGS sequence"/>
</dbReference>
<dbReference type="Proteomes" id="UP000049472">
    <property type="component" value="Unassembled WGS sequence"/>
</dbReference>
<keyword evidence="6" id="KW-1185">Reference proteome</keyword>
<proteinExistence type="predicted"/>
<keyword evidence="3" id="KW-0675">Receptor</keyword>
<evidence type="ECO:0000313" key="3">
    <source>
        <dbReference type="EMBL" id="RGI67531.1"/>
    </source>
</evidence>
<dbReference type="Proteomes" id="UP000284296">
    <property type="component" value="Unassembled WGS sequence"/>
</dbReference>
<dbReference type="AlphaFoldDB" id="A0A0M6WD39"/>
<reference evidence="6" key="1">
    <citation type="submission" date="2015-05" db="EMBL/GenBank/DDBJ databases">
        <authorList>
            <consortium name="Pathogen Informatics"/>
        </authorList>
    </citation>
    <scope>NUCLEOTIDE SEQUENCE [LARGE SCALE GENOMIC DNA]</scope>
    <source>
        <strain evidence="6">T1-815</strain>
    </source>
</reference>
<evidence type="ECO:0000259" key="1">
    <source>
        <dbReference type="PROSITE" id="PS50104"/>
    </source>
</evidence>
<evidence type="ECO:0000313" key="6">
    <source>
        <dbReference type="Proteomes" id="UP000049472"/>
    </source>
</evidence>
<dbReference type="InterPro" id="IPR000157">
    <property type="entry name" value="TIR_dom"/>
</dbReference>
<dbReference type="PROSITE" id="PS50104">
    <property type="entry name" value="TIR"/>
    <property type="match status" value="1"/>
</dbReference>